<keyword evidence="2" id="KW-1185">Reference proteome</keyword>
<evidence type="ECO:0000313" key="1">
    <source>
        <dbReference type="EMBL" id="CAK7221656.1"/>
    </source>
</evidence>
<dbReference type="InterPro" id="IPR015422">
    <property type="entry name" value="PyrdxlP-dep_Trfase_small"/>
</dbReference>
<sequence length="125" mass="13854">MSEVYSPDVVGPFNARGDRLRENLQRIFDGSRLCVTGRGSLLCVHATRTGLKPNQITCKDDVSVVEDGNLKRLFWLEMLQSGFWVTLRGSLAMNLPLSDEALDAFVEAVAKFCAKYQSLIAVDAE</sequence>
<dbReference type="Gene3D" id="3.90.1150.10">
    <property type="entry name" value="Aspartate Aminotransferase, domain 1"/>
    <property type="match status" value="1"/>
</dbReference>
<dbReference type="InterPro" id="IPR015424">
    <property type="entry name" value="PyrdxlP-dep_Trfase"/>
</dbReference>
<organism evidence="1 2">
    <name type="scientific">Sporothrix eucalyptigena</name>
    <dbReference type="NCBI Taxonomy" id="1812306"/>
    <lineage>
        <taxon>Eukaryota</taxon>
        <taxon>Fungi</taxon>
        <taxon>Dikarya</taxon>
        <taxon>Ascomycota</taxon>
        <taxon>Pezizomycotina</taxon>
        <taxon>Sordariomycetes</taxon>
        <taxon>Sordariomycetidae</taxon>
        <taxon>Ophiostomatales</taxon>
        <taxon>Ophiostomataceae</taxon>
        <taxon>Sporothrix</taxon>
    </lineage>
</organism>
<proteinExistence type="predicted"/>
<gene>
    <name evidence="1" type="ORF">SEUCBS140593_004639</name>
</gene>
<dbReference type="EMBL" id="CAWUHD010000041">
    <property type="protein sequence ID" value="CAK7221656.1"/>
    <property type="molecule type" value="Genomic_DNA"/>
</dbReference>
<accession>A0ABP0BQD8</accession>
<comment type="caution">
    <text evidence="1">The sequence shown here is derived from an EMBL/GenBank/DDBJ whole genome shotgun (WGS) entry which is preliminary data.</text>
</comment>
<dbReference type="SUPFAM" id="SSF53383">
    <property type="entry name" value="PLP-dependent transferases"/>
    <property type="match status" value="1"/>
</dbReference>
<reference evidence="1 2" key="1">
    <citation type="submission" date="2024-01" db="EMBL/GenBank/DDBJ databases">
        <authorList>
            <person name="Allen C."/>
            <person name="Tagirdzhanova G."/>
        </authorList>
    </citation>
    <scope>NUCLEOTIDE SEQUENCE [LARGE SCALE GENOMIC DNA]</scope>
</reference>
<protein>
    <recommendedName>
        <fullName evidence="3">YokE-like PH domain-containing protein</fullName>
    </recommendedName>
</protein>
<evidence type="ECO:0008006" key="3">
    <source>
        <dbReference type="Google" id="ProtNLM"/>
    </source>
</evidence>
<dbReference type="Proteomes" id="UP001642482">
    <property type="component" value="Unassembled WGS sequence"/>
</dbReference>
<name>A0ABP0BQD8_9PEZI</name>
<evidence type="ECO:0000313" key="2">
    <source>
        <dbReference type="Proteomes" id="UP001642482"/>
    </source>
</evidence>